<dbReference type="InterPro" id="IPR012341">
    <property type="entry name" value="6hp_glycosidase-like_sf"/>
</dbReference>
<accession>A0A6B8RFE0</accession>
<dbReference type="GO" id="GO:0005975">
    <property type="term" value="P:carbohydrate metabolic process"/>
    <property type="evidence" value="ECO:0007669"/>
    <property type="project" value="InterPro"/>
</dbReference>
<protein>
    <recommendedName>
        <fullName evidence="5">Beta-glucosidase</fullName>
    </recommendedName>
</protein>
<dbReference type="EMBL" id="CP034235">
    <property type="protein sequence ID" value="QGQ94880.1"/>
    <property type="molecule type" value="Genomic_DNA"/>
</dbReference>
<dbReference type="OrthoDB" id="1007311at2"/>
<gene>
    <name evidence="3" type="ORF">EHS13_08315</name>
</gene>
<dbReference type="RefSeq" id="WP_155699889.1">
    <property type="nucleotide sequence ID" value="NZ_CP034235.1"/>
</dbReference>
<dbReference type="InterPro" id="IPR006775">
    <property type="entry name" value="GH116_catalytic"/>
</dbReference>
<dbReference type="PANTHER" id="PTHR12654:SF0">
    <property type="entry name" value="NON-LYSOSOMAL GLUCOSYLCERAMIDASE"/>
    <property type="match status" value="1"/>
</dbReference>
<dbReference type="InterPro" id="IPR024462">
    <property type="entry name" value="GH116_N"/>
</dbReference>
<evidence type="ECO:0000313" key="3">
    <source>
        <dbReference type="EMBL" id="QGQ94880.1"/>
    </source>
</evidence>
<dbReference type="Pfam" id="PF04685">
    <property type="entry name" value="DUF608"/>
    <property type="match status" value="1"/>
</dbReference>
<dbReference type="KEGG" id="ppsc:EHS13_08315"/>
<feature type="domain" description="Glycosyl-hydrolase family 116 catalytic region" evidence="1">
    <location>
        <begin position="464"/>
        <end position="734"/>
    </location>
</feature>
<dbReference type="InterPro" id="IPR008928">
    <property type="entry name" value="6-hairpin_glycosidase_sf"/>
</dbReference>
<feature type="domain" description="Glycosyl-hydrolase family 116 N-terminal" evidence="2">
    <location>
        <begin position="22"/>
        <end position="342"/>
    </location>
</feature>
<dbReference type="InterPro" id="IPR052566">
    <property type="entry name" value="Non-lysos_glucosylceramidase"/>
</dbReference>
<evidence type="ECO:0000313" key="4">
    <source>
        <dbReference type="Proteomes" id="UP000426246"/>
    </source>
</evidence>
<dbReference type="PANTHER" id="PTHR12654">
    <property type="entry name" value="BILE ACID BETA-GLUCOSIDASE-RELATED"/>
    <property type="match status" value="1"/>
</dbReference>
<dbReference type="Pfam" id="PF12215">
    <property type="entry name" value="Glyco_hydr_116N"/>
    <property type="match status" value="1"/>
</dbReference>
<organism evidence="3 4">
    <name type="scientific">Paenibacillus psychroresistens</name>
    <dbReference type="NCBI Taxonomy" id="1778678"/>
    <lineage>
        <taxon>Bacteria</taxon>
        <taxon>Bacillati</taxon>
        <taxon>Bacillota</taxon>
        <taxon>Bacilli</taxon>
        <taxon>Bacillales</taxon>
        <taxon>Paenibacillaceae</taxon>
        <taxon>Paenibacillus</taxon>
    </lineage>
</organism>
<dbReference type="SUPFAM" id="SSF48208">
    <property type="entry name" value="Six-hairpin glycosidases"/>
    <property type="match status" value="1"/>
</dbReference>
<sequence>MKINSENRFMFPGEASEAKFLLGGIGTGNVSLGSRGELRDWEIFNHANKGLNLPNTFFTIWAKSQGAAPVTKILESQLAPPHWLGPGYPPITAAGLPRLKSSRLIGEYPIARVEFEDNDLPVEVELEAYTPFIPLQADDSGLPCFQLTYKVTNTSEQPVSVSIAGSLFNPIGGLTYDQIGYFSKEPHGQSINQFKVQDGLAGLYLASEKYDKDHLQYGNLSFTTTNRDVTYKRAWLRGDWFDYLQNFWDDFSEDGRLTDLGYEEPSAEGNNDTGSLAVHEQLLPGESRSFQFMVAWYFPNRMNGWNDFFNNIQKAGNAHNRYAARFNSSWEVSAYAHMNWKRLSEATFLFRDALFESTLPDYVIDALAANITVIRSSTCFWLSDGRFLAYEGSFDTQGSCAGNCTHVWNYAQTLAFLFPELERNMRQTEFLEEVAADGKMNFRAFHLFDAEFMWQGKESPPAVDGQLGSIMRVYREWKLSGDNEFLWELWPNVQKALDFALTHWDTDGDYLLDAKQHNTYDIEFYGPNPLSGVMFLGALKAVIEIAAYLKDDKYASKCLQIFEKSGSELQKALWNGEYYIQRLEDVNQYKYQHGTGCLSDQLLGQQLAHLYGLGYLLPKEYVRKAILAVYQNNFKEDFSNHVNCQRTYVMNDEQGLVLCSWPYGEQPKLPFIYSQEVWTGIEYQVATHLIYEGFIEEGLRMVKAVRDRHDGFRRNPWNEVECGHHYARSLASWGVLIALSGFSFDMVQKRLKFEPVLNSDNFSCFWSAGSSWGIYRQSMNAANGMYEPKVEVLGGSLSGVTIEACGQVWVE</sequence>
<dbReference type="AlphaFoldDB" id="A0A6B8RFE0"/>
<evidence type="ECO:0008006" key="5">
    <source>
        <dbReference type="Google" id="ProtNLM"/>
    </source>
</evidence>
<reference evidence="4" key="1">
    <citation type="submission" date="2018-11" db="EMBL/GenBank/DDBJ databases">
        <title>Complete genome sequence of Paenibacillus sp. ML311-T8.</title>
        <authorList>
            <person name="Nam Y.-D."/>
            <person name="Kang J."/>
            <person name="Chung W.-H."/>
            <person name="Park Y.S."/>
        </authorList>
    </citation>
    <scope>NUCLEOTIDE SEQUENCE [LARGE SCALE GENOMIC DNA]</scope>
    <source>
        <strain evidence="4">ML311-T8</strain>
    </source>
</reference>
<evidence type="ECO:0000259" key="2">
    <source>
        <dbReference type="Pfam" id="PF12215"/>
    </source>
</evidence>
<dbReference type="GO" id="GO:0004553">
    <property type="term" value="F:hydrolase activity, hydrolyzing O-glycosyl compounds"/>
    <property type="evidence" value="ECO:0007669"/>
    <property type="project" value="InterPro"/>
</dbReference>
<evidence type="ECO:0000259" key="1">
    <source>
        <dbReference type="Pfam" id="PF04685"/>
    </source>
</evidence>
<keyword evidence="4" id="KW-1185">Reference proteome</keyword>
<dbReference type="Gene3D" id="1.50.10.10">
    <property type="match status" value="1"/>
</dbReference>
<proteinExistence type="predicted"/>
<dbReference type="Proteomes" id="UP000426246">
    <property type="component" value="Chromosome"/>
</dbReference>
<name>A0A6B8RFE0_9BACL</name>